<dbReference type="EMBL" id="JAACFV010000009">
    <property type="protein sequence ID" value="KAF7512880.1"/>
    <property type="molecule type" value="Genomic_DNA"/>
</dbReference>
<evidence type="ECO:0000313" key="2">
    <source>
        <dbReference type="Proteomes" id="UP000606974"/>
    </source>
</evidence>
<protein>
    <submittedName>
        <fullName evidence="1">Uncharacterized protein</fullName>
    </submittedName>
</protein>
<accession>A0A8H7AP69</accession>
<reference evidence="1" key="1">
    <citation type="submission" date="2020-02" db="EMBL/GenBank/DDBJ databases">
        <authorList>
            <person name="Palmer J.M."/>
        </authorList>
    </citation>
    <scope>NUCLEOTIDE SEQUENCE</scope>
    <source>
        <strain evidence="1">EPUS1.4</strain>
        <tissue evidence="1">Thallus</tissue>
    </source>
</reference>
<dbReference type="Proteomes" id="UP000606974">
    <property type="component" value="Unassembled WGS sequence"/>
</dbReference>
<gene>
    <name evidence="1" type="ORF">GJ744_011983</name>
</gene>
<comment type="caution">
    <text evidence="1">The sequence shown here is derived from an EMBL/GenBank/DDBJ whole genome shotgun (WGS) entry which is preliminary data.</text>
</comment>
<proteinExistence type="predicted"/>
<sequence>MIVSIADLNGSGIGLDGAWWNVDYLLENLQPVLATTGDTLLSPTLLNGPAHEMTTTPSTSPLRPHVGIHIQATEQADVSLAEALALLASPPFGTFPAVAANSSSWMNSTTEDAIMSANA</sequence>
<organism evidence="1 2">
    <name type="scientific">Endocarpon pusillum</name>
    <dbReference type="NCBI Taxonomy" id="364733"/>
    <lineage>
        <taxon>Eukaryota</taxon>
        <taxon>Fungi</taxon>
        <taxon>Dikarya</taxon>
        <taxon>Ascomycota</taxon>
        <taxon>Pezizomycotina</taxon>
        <taxon>Eurotiomycetes</taxon>
        <taxon>Chaetothyriomycetidae</taxon>
        <taxon>Verrucariales</taxon>
        <taxon>Verrucariaceae</taxon>
        <taxon>Endocarpon</taxon>
    </lineage>
</organism>
<dbReference type="AlphaFoldDB" id="A0A8H7AP69"/>
<name>A0A8H7AP69_9EURO</name>
<keyword evidence="2" id="KW-1185">Reference proteome</keyword>
<evidence type="ECO:0000313" key="1">
    <source>
        <dbReference type="EMBL" id="KAF7512880.1"/>
    </source>
</evidence>